<proteinExistence type="predicted"/>
<dbReference type="EMBL" id="GBRH01278604">
    <property type="protein sequence ID" value="JAD19291.1"/>
    <property type="molecule type" value="Transcribed_RNA"/>
</dbReference>
<dbReference type="InterPro" id="IPR011989">
    <property type="entry name" value="ARM-like"/>
</dbReference>
<evidence type="ECO:0000313" key="5">
    <source>
        <dbReference type="EMBL" id="JAD19291.1"/>
    </source>
</evidence>
<protein>
    <recommendedName>
        <fullName evidence="4">PUM-HD domain-containing protein</fullName>
    </recommendedName>
</protein>
<evidence type="ECO:0000259" key="4">
    <source>
        <dbReference type="PROSITE" id="PS50303"/>
    </source>
</evidence>
<dbReference type="AlphaFoldDB" id="A0A0A8XZI4"/>
<evidence type="ECO:0000256" key="3">
    <source>
        <dbReference type="PROSITE-ProRule" id="PRU00317"/>
    </source>
</evidence>
<dbReference type="PROSITE" id="PS50302">
    <property type="entry name" value="PUM"/>
    <property type="match status" value="1"/>
</dbReference>
<dbReference type="PROSITE" id="PS50303">
    <property type="entry name" value="PUM_HD"/>
    <property type="match status" value="1"/>
</dbReference>
<reference evidence="5" key="1">
    <citation type="submission" date="2014-09" db="EMBL/GenBank/DDBJ databases">
        <authorList>
            <person name="Magalhaes I.L.F."/>
            <person name="Oliveira U."/>
            <person name="Santos F.R."/>
            <person name="Vidigal T.H.D.A."/>
            <person name="Brescovit A.D."/>
            <person name="Santos A.J."/>
        </authorList>
    </citation>
    <scope>NUCLEOTIDE SEQUENCE</scope>
    <source>
        <tissue evidence="5">Shoot tissue taken approximately 20 cm above the soil surface</tissue>
    </source>
</reference>
<feature type="domain" description="PUM-HD" evidence="4">
    <location>
        <begin position="1"/>
        <end position="53"/>
    </location>
</feature>
<dbReference type="Gene3D" id="1.25.10.10">
    <property type="entry name" value="Leucine-rich Repeat Variant"/>
    <property type="match status" value="1"/>
</dbReference>
<dbReference type="InterPro" id="IPR016024">
    <property type="entry name" value="ARM-type_fold"/>
</dbReference>
<evidence type="ECO:0000256" key="1">
    <source>
        <dbReference type="ARBA" id="ARBA00022737"/>
    </source>
</evidence>
<accession>A0A0A8XZI4</accession>
<name>A0A0A8XZI4_ARUDO</name>
<sequence length="61" mass="7027">MLDQYGNFVIQTALRQCKGALHTAFVEAIRPHAAVLQSSMYGKRVLSRTYLKNKQYRFGSY</sequence>
<dbReference type="GO" id="GO:0003723">
    <property type="term" value="F:RNA binding"/>
    <property type="evidence" value="ECO:0007669"/>
    <property type="project" value="InterPro"/>
</dbReference>
<evidence type="ECO:0000256" key="2">
    <source>
        <dbReference type="ARBA" id="ARBA00022845"/>
    </source>
</evidence>
<dbReference type="InterPro" id="IPR001313">
    <property type="entry name" value="Pumilio_RNA-bd_rpt"/>
</dbReference>
<feature type="repeat" description="Pumilio" evidence="3">
    <location>
        <begin position="1"/>
        <end position="27"/>
    </location>
</feature>
<organism evidence="5">
    <name type="scientific">Arundo donax</name>
    <name type="common">Giant reed</name>
    <name type="synonym">Donax arundinaceus</name>
    <dbReference type="NCBI Taxonomy" id="35708"/>
    <lineage>
        <taxon>Eukaryota</taxon>
        <taxon>Viridiplantae</taxon>
        <taxon>Streptophyta</taxon>
        <taxon>Embryophyta</taxon>
        <taxon>Tracheophyta</taxon>
        <taxon>Spermatophyta</taxon>
        <taxon>Magnoliopsida</taxon>
        <taxon>Liliopsida</taxon>
        <taxon>Poales</taxon>
        <taxon>Poaceae</taxon>
        <taxon>PACMAD clade</taxon>
        <taxon>Arundinoideae</taxon>
        <taxon>Arundineae</taxon>
        <taxon>Arundo</taxon>
    </lineage>
</organism>
<keyword evidence="2" id="KW-0810">Translation regulation</keyword>
<dbReference type="SUPFAM" id="SSF48371">
    <property type="entry name" value="ARM repeat"/>
    <property type="match status" value="1"/>
</dbReference>
<reference evidence="5" key="2">
    <citation type="journal article" date="2015" name="Data Brief">
        <title>Shoot transcriptome of the giant reed, Arundo donax.</title>
        <authorList>
            <person name="Barrero R.A."/>
            <person name="Guerrero F.D."/>
            <person name="Moolhuijzen P."/>
            <person name="Goolsby J.A."/>
            <person name="Tidwell J."/>
            <person name="Bellgard S.E."/>
            <person name="Bellgard M.I."/>
        </authorList>
    </citation>
    <scope>NUCLEOTIDE SEQUENCE</scope>
    <source>
        <tissue evidence="5">Shoot tissue taken approximately 20 cm above the soil surface</tissue>
    </source>
</reference>
<dbReference type="InterPro" id="IPR033133">
    <property type="entry name" value="PUM-HD"/>
</dbReference>
<keyword evidence="1" id="KW-0677">Repeat</keyword>
<dbReference type="GO" id="GO:0006417">
    <property type="term" value="P:regulation of translation"/>
    <property type="evidence" value="ECO:0007669"/>
    <property type="project" value="UniProtKB-KW"/>
</dbReference>